<dbReference type="OrthoDB" id="7995647at2"/>
<feature type="domain" description="N-acetyltransferase" evidence="3">
    <location>
        <begin position="3"/>
        <end position="152"/>
    </location>
</feature>
<dbReference type="InterPro" id="IPR050832">
    <property type="entry name" value="Bact_Acetyltransf"/>
</dbReference>
<name>A0A2P7RVG1_9HYPH</name>
<dbReference type="CDD" id="cd04301">
    <property type="entry name" value="NAT_SF"/>
    <property type="match status" value="1"/>
</dbReference>
<dbReference type="EMBL" id="PXYK01000031">
    <property type="protein sequence ID" value="PSJ54214.1"/>
    <property type="molecule type" value="Genomic_DNA"/>
</dbReference>
<evidence type="ECO:0000256" key="2">
    <source>
        <dbReference type="ARBA" id="ARBA00023315"/>
    </source>
</evidence>
<accession>A0A2P7RVG1</accession>
<comment type="caution">
    <text evidence="4">The sequence shown here is derived from an EMBL/GenBank/DDBJ whole genome shotgun (WGS) entry which is preliminary data.</text>
</comment>
<dbReference type="PANTHER" id="PTHR43877">
    <property type="entry name" value="AMINOALKYLPHOSPHONATE N-ACETYLTRANSFERASE-RELATED-RELATED"/>
    <property type="match status" value="1"/>
</dbReference>
<evidence type="ECO:0000256" key="1">
    <source>
        <dbReference type="ARBA" id="ARBA00022679"/>
    </source>
</evidence>
<keyword evidence="5" id="KW-1185">Reference proteome</keyword>
<proteinExistence type="predicted"/>
<evidence type="ECO:0000313" key="4">
    <source>
        <dbReference type="EMBL" id="PSJ54214.1"/>
    </source>
</evidence>
<dbReference type="RefSeq" id="WP_106774903.1">
    <property type="nucleotide sequence ID" value="NZ_PXYK01000031.1"/>
</dbReference>
<dbReference type="Proteomes" id="UP000241229">
    <property type="component" value="Unassembled WGS sequence"/>
</dbReference>
<evidence type="ECO:0000313" key="5">
    <source>
        <dbReference type="Proteomes" id="UP000241229"/>
    </source>
</evidence>
<sequence>MTVMVREPRAEDRDAFLAMWEDFVALAPSEPGNHAMGPLNWERIMGTEHALQCLLAADADDRPRAFVLFLAFPFTWSRGDVCYLQDIYVCPEARGRGMAQALIARVAEIGRARGWFKIFWMTQSDNFAAQRLYDKVAERKDYIRYDLNLRAP</sequence>
<dbReference type="GO" id="GO:0016747">
    <property type="term" value="F:acyltransferase activity, transferring groups other than amino-acyl groups"/>
    <property type="evidence" value="ECO:0007669"/>
    <property type="project" value="InterPro"/>
</dbReference>
<keyword evidence="2" id="KW-0012">Acyltransferase</keyword>
<protein>
    <submittedName>
        <fullName evidence="4">GNAT family N-acetyltransferase</fullName>
    </submittedName>
</protein>
<dbReference type="Gene3D" id="3.40.630.30">
    <property type="match status" value="1"/>
</dbReference>
<dbReference type="InterPro" id="IPR000182">
    <property type="entry name" value="GNAT_dom"/>
</dbReference>
<organism evidence="4 5">
    <name type="scientific">Kumtagia ephedrae</name>
    <dbReference type="NCBI Taxonomy" id="2116701"/>
    <lineage>
        <taxon>Bacteria</taxon>
        <taxon>Pseudomonadati</taxon>
        <taxon>Pseudomonadota</taxon>
        <taxon>Alphaproteobacteria</taxon>
        <taxon>Hyphomicrobiales</taxon>
        <taxon>Phyllobacteriaceae</taxon>
        <taxon>Kumtagia</taxon>
    </lineage>
</organism>
<dbReference type="AlphaFoldDB" id="A0A2P7RVG1"/>
<dbReference type="SUPFAM" id="SSF55729">
    <property type="entry name" value="Acyl-CoA N-acyltransferases (Nat)"/>
    <property type="match status" value="1"/>
</dbReference>
<gene>
    <name evidence="4" type="ORF">C7I84_24805</name>
</gene>
<dbReference type="PROSITE" id="PS51186">
    <property type="entry name" value="GNAT"/>
    <property type="match status" value="1"/>
</dbReference>
<dbReference type="Pfam" id="PF00583">
    <property type="entry name" value="Acetyltransf_1"/>
    <property type="match status" value="1"/>
</dbReference>
<keyword evidence="1 4" id="KW-0808">Transferase</keyword>
<reference evidence="4 5" key="1">
    <citation type="submission" date="2018-03" db="EMBL/GenBank/DDBJ databases">
        <title>The draft genome of Mesorhizobium sp. 6GN-30.</title>
        <authorList>
            <person name="Liu L."/>
            <person name="Li L."/>
            <person name="Wang T."/>
            <person name="Zhang X."/>
            <person name="Liang L."/>
        </authorList>
    </citation>
    <scope>NUCLEOTIDE SEQUENCE [LARGE SCALE GENOMIC DNA]</scope>
    <source>
        <strain evidence="4 5">6GN30</strain>
    </source>
</reference>
<dbReference type="InterPro" id="IPR016181">
    <property type="entry name" value="Acyl_CoA_acyltransferase"/>
</dbReference>
<evidence type="ECO:0000259" key="3">
    <source>
        <dbReference type="PROSITE" id="PS51186"/>
    </source>
</evidence>